<dbReference type="EMBL" id="MN739724">
    <property type="protein sequence ID" value="QHT23071.1"/>
    <property type="molecule type" value="Genomic_DNA"/>
</dbReference>
<evidence type="ECO:0000313" key="1">
    <source>
        <dbReference type="EMBL" id="QHT23071.1"/>
    </source>
</evidence>
<name>A0A6C0E391_9ZZZZ</name>
<sequence>MVIANRTGGPQYAVKYMFDRQVGFPGAQFSNTRQASQLLSTSLLSNTGASGGSLARVARGIRSDIWKNNILLAYRR</sequence>
<proteinExistence type="predicted"/>
<accession>A0A6C0E391</accession>
<protein>
    <submittedName>
        <fullName evidence="1">Uncharacterized protein</fullName>
    </submittedName>
</protein>
<reference evidence="1" key="1">
    <citation type="journal article" date="2020" name="Nature">
        <title>Giant virus diversity and host interactions through global metagenomics.</title>
        <authorList>
            <person name="Schulz F."/>
            <person name="Roux S."/>
            <person name="Paez-Espino D."/>
            <person name="Jungbluth S."/>
            <person name="Walsh D.A."/>
            <person name="Denef V.J."/>
            <person name="McMahon K.D."/>
            <person name="Konstantinidis K.T."/>
            <person name="Eloe-Fadrosh E.A."/>
            <person name="Kyrpides N.C."/>
            <person name="Woyke T."/>
        </authorList>
    </citation>
    <scope>NUCLEOTIDE SEQUENCE</scope>
    <source>
        <strain evidence="1">GVMAG-M-3300023179-114</strain>
    </source>
</reference>
<organism evidence="1">
    <name type="scientific">viral metagenome</name>
    <dbReference type="NCBI Taxonomy" id="1070528"/>
    <lineage>
        <taxon>unclassified sequences</taxon>
        <taxon>metagenomes</taxon>
        <taxon>organismal metagenomes</taxon>
    </lineage>
</organism>
<dbReference type="AlphaFoldDB" id="A0A6C0E391"/>